<dbReference type="RefSeq" id="WP_246057347.1">
    <property type="nucleotide sequence ID" value="NZ_BAABAN010000007.1"/>
</dbReference>
<gene>
    <name evidence="1" type="ORF">FB556_1916</name>
</gene>
<accession>A0A543AFS5</accession>
<sequence length="151" mass="17029">MMRPRPFARRREAKTLDKELGTQLWRQAHDRFARSLDRYWQVIDPDRPGGLTQEELNGLINAGNILTEALVTVRTICMLARRRYGEHDLDIPAGADDIHRLLSRAANDLAATAQAAAMYKRDQASIDTVGRRAEKVLDSVRAAAQVTHPED</sequence>
<comment type="caution">
    <text evidence="1">The sequence shown here is derived from an EMBL/GenBank/DDBJ whole genome shotgun (WGS) entry which is preliminary data.</text>
</comment>
<evidence type="ECO:0000313" key="1">
    <source>
        <dbReference type="EMBL" id="TQL71435.1"/>
    </source>
</evidence>
<proteinExistence type="predicted"/>
<keyword evidence="2" id="KW-1185">Reference proteome</keyword>
<dbReference type="AlphaFoldDB" id="A0A543AFS5"/>
<dbReference type="EMBL" id="VFOU01000003">
    <property type="protein sequence ID" value="TQL71435.1"/>
    <property type="molecule type" value="Genomic_DNA"/>
</dbReference>
<organism evidence="1 2">
    <name type="scientific">Enteractinococcus coprophilus</name>
    <dbReference type="NCBI Taxonomy" id="1027633"/>
    <lineage>
        <taxon>Bacteria</taxon>
        <taxon>Bacillati</taxon>
        <taxon>Actinomycetota</taxon>
        <taxon>Actinomycetes</taxon>
        <taxon>Micrococcales</taxon>
        <taxon>Micrococcaceae</taxon>
    </lineage>
</organism>
<dbReference type="Proteomes" id="UP000319746">
    <property type="component" value="Unassembled WGS sequence"/>
</dbReference>
<evidence type="ECO:0000313" key="2">
    <source>
        <dbReference type="Proteomes" id="UP000319746"/>
    </source>
</evidence>
<protein>
    <submittedName>
        <fullName evidence="1">Uncharacterized protein</fullName>
    </submittedName>
</protein>
<reference evidence="1 2" key="1">
    <citation type="submission" date="2019-06" db="EMBL/GenBank/DDBJ databases">
        <title>Sequencing the genomes of 1000 actinobacteria strains.</title>
        <authorList>
            <person name="Klenk H.-P."/>
        </authorList>
    </citation>
    <scope>NUCLEOTIDE SEQUENCE [LARGE SCALE GENOMIC DNA]</scope>
    <source>
        <strain evidence="1 2">DSM 24083</strain>
    </source>
</reference>
<name>A0A543AFS5_9MICC</name>